<dbReference type="SMART" id="SM00862">
    <property type="entry name" value="Trans_reg_C"/>
    <property type="match status" value="1"/>
</dbReference>
<accession>A0A940XI95</accession>
<keyword evidence="3" id="KW-0805">Transcription regulation</keyword>
<dbReference type="InterPro" id="IPR001867">
    <property type="entry name" value="OmpR/PhoB-type_DNA-bd"/>
</dbReference>
<dbReference type="PANTHER" id="PTHR35807">
    <property type="entry name" value="TRANSCRIPTIONAL REGULATOR REDD-RELATED"/>
    <property type="match status" value="1"/>
</dbReference>
<dbReference type="SMART" id="SM01043">
    <property type="entry name" value="BTAD"/>
    <property type="match status" value="1"/>
</dbReference>
<dbReference type="GO" id="GO:0000160">
    <property type="term" value="P:phosphorelay signal transduction system"/>
    <property type="evidence" value="ECO:0007669"/>
    <property type="project" value="UniProtKB-KW"/>
</dbReference>
<evidence type="ECO:0000256" key="3">
    <source>
        <dbReference type="ARBA" id="ARBA00023015"/>
    </source>
</evidence>
<dbReference type="GO" id="GO:0003677">
    <property type="term" value="F:DNA binding"/>
    <property type="evidence" value="ECO:0007669"/>
    <property type="project" value="UniProtKB-UniRule"/>
</dbReference>
<reference evidence="8" key="1">
    <citation type="submission" date="2021-04" db="EMBL/GenBank/DDBJ databases">
        <title>Genome seq and assembly of Streptomyces sp. RG38.</title>
        <authorList>
            <person name="Chhetri G."/>
        </authorList>
    </citation>
    <scope>NUCLEOTIDE SEQUENCE</scope>
    <source>
        <strain evidence="8">RG38</strain>
    </source>
</reference>
<keyword evidence="4 6" id="KW-0238">DNA-binding</keyword>
<gene>
    <name evidence="8" type="ORF">J5Y05_00770</name>
</gene>
<dbReference type="AlphaFoldDB" id="A0A940XI95"/>
<dbReference type="InterPro" id="IPR016032">
    <property type="entry name" value="Sig_transdc_resp-reg_C-effctor"/>
</dbReference>
<feature type="DNA-binding region" description="OmpR/PhoB-type" evidence="6">
    <location>
        <begin position="1"/>
        <end position="103"/>
    </location>
</feature>
<dbReference type="RefSeq" id="WP_210869586.1">
    <property type="nucleotide sequence ID" value="NZ_JAGPNL010000001.1"/>
</dbReference>
<dbReference type="SUPFAM" id="SSF46894">
    <property type="entry name" value="C-terminal effector domain of the bipartite response regulators"/>
    <property type="match status" value="1"/>
</dbReference>
<evidence type="ECO:0000256" key="5">
    <source>
        <dbReference type="ARBA" id="ARBA00023163"/>
    </source>
</evidence>
<dbReference type="InterPro" id="IPR011990">
    <property type="entry name" value="TPR-like_helical_dom_sf"/>
</dbReference>
<dbReference type="PROSITE" id="PS51755">
    <property type="entry name" value="OMPR_PHOB"/>
    <property type="match status" value="1"/>
</dbReference>
<comment type="caution">
    <text evidence="8">The sequence shown here is derived from an EMBL/GenBank/DDBJ whole genome shotgun (WGS) entry which is preliminary data.</text>
</comment>
<keyword evidence="2" id="KW-0902">Two-component regulatory system</keyword>
<evidence type="ECO:0000313" key="9">
    <source>
        <dbReference type="Proteomes" id="UP000677875"/>
    </source>
</evidence>
<dbReference type="Pfam" id="PF03704">
    <property type="entry name" value="BTAD"/>
    <property type="match status" value="1"/>
</dbReference>
<feature type="domain" description="OmpR/PhoB-type" evidence="7">
    <location>
        <begin position="1"/>
        <end position="103"/>
    </location>
</feature>
<keyword evidence="9" id="KW-1185">Reference proteome</keyword>
<dbReference type="Gene3D" id="1.10.10.10">
    <property type="entry name" value="Winged helix-like DNA-binding domain superfamily/Winged helix DNA-binding domain"/>
    <property type="match status" value="1"/>
</dbReference>
<protein>
    <submittedName>
        <fullName evidence="8">AfsR/SARP family transcriptional regulator</fullName>
    </submittedName>
</protein>
<dbReference type="CDD" id="cd15831">
    <property type="entry name" value="BTAD"/>
    <property type="match status" value="1"/>
</dbReference>
<dbReference type="EMBL" id="JAGPNL010000001">
    <property type="protein sequence ID" value="MBQ0825050.1"/>
    <property type="molecule type" value="Genomic_DNA"/>
</dbReference>
<sequence>MDIRVLGPLILRTSRDGNLIEHLTAPKPRKIIALLALQANHVVTTASMARELWGDNPPASMQTTLQTYVLQVRKLLGRALRCTSSEVASSTLVTKFGGYQLNLRPGEVDIDEFDQLAAEGRKVVADGADEEAVRLLTRAMEVWSGPPLVDMQVGPLLDAEIRRLEENRLTVLMQRNDAKIRLALHHELPGELAGVVSQYAMHENLHAQYMLSLYRSGRCSDALVAFRRLREHMVGELGLEPSLKLQRLHRAMLTADPALDCTEFTGIDSLLERFQEAPVLAAHRRAG</sequence>
<evidence type="ECO:0000256" key="4">
    <source>
        <dbReference type="ARBA" id="ARBA00023125"/>
    </source>
</evidence>
<evidence type="ECO:0000256" key="1">
    <source>
        <dbReference type="ARBA" id="ARBA00005820"/>
    </source>
</evidence>
<evidence type="ECO:0000313" key="8">
    <source>
        <dbReference type="EMBL" id="MBQ0825050.1"/>
    </source>
</evidence>
<dbReference type="Proteomes" id="UP000677875">
    <property type="component" value="Unassembled WGS sequence"/>
</dbReference>
<dbReference type="Gene3D" id="1.25.40.10">
    <property type="entry name" value="Tetratricopeptide repeat domain"/>
    <property type="match status" value="1"/>
</dbReference>
<evidence type="ECO:0000259" key="7">
    <source>
        <dbReference type="PROSITE" id="PS51755"/>
    </source>
</evidence>
<dbReference type="GO" id="GO:0006355">
    <property type="term" value="P:regulation of DNA-templated transcription"/>
    <property type="evidence" value="ECO:0007669"/>
    <property type="project" value="InterPro"/>
</dbReference>
<proteinExistence type="inferred from homology"/>
<dbReference type="Pfam" id="PF00486">
    <property type="entry name" value="Trans_reg_C"/>
    <property type="match status" value="1"/>
</dbReference>
<dbReference type="SUPFAM" id="SSF48452">
    <property type="entry name" value="TPR-like"/>
    <property type="match status" value="1"/>
</dbReference>
<name>A0A940XI95_9ACTN</name>
<evidence type="ECO:0000256" key="2">
    <source>
        <dbReference type="ARBA" id="ARBA00023012"/>
    </source>
</evidence>
<keyword evidence="5" id="KW-0804">Transcription</keyword>
<dbReference type="InterPro" id="IPR051677">
    <property type="entry name" value="AfsR-DnrI-RedD_regulator"/>
</dbReference>
<organism evidence="8 9">
    <name type="scientific">Streptomyces tagetis</name>
    <dbReference type="NCBI Taxonomy" id="2820809"/>
    <lineage>
        <taxon>Bacteria</taxon>
        <taxon>Bacillati</taxon>
        <taxon>Actinomycetota</taxon>
        <taxon>Actinomycetes</taxon>
        <taxon>Kitasatosporales</taxon>
        <taxon>Streptomycetaceae</taxon>
        <taxon>Streptomyces</taxon>
    </lineage>
</organism>
<evidence type="ECO:0000256" key="6">
    <source>
        <dbReference type="PROSITE-ProRule" id="PRU01091"/>
    </source>
</evidence>
<dbReference type="PANTHER" id="PTHR35807:SF1">
    <property type="entry name" value="TRANSCRIPTIONAL REGULATOR REDD"/>
    <property type="match status" value="1"/>
</dbReference>
<dbReference type="InterPro" id="IPR005158">
    <property type="entry name" value="BTAD"/>
</dbReference>
<comment type="similarity">
    <text evidence="1">Belongs to the AfsR/DnrI/RedD regulatory family.</text>
</comment>
<dbReference type="InterPro" id="IPR036388">
    <property type="entry name" value="WH-like_DNA-bd_sf"/>
</dbReference>